<feature type="compositionally biased region" description="Low complexity" evidence="1">
    <location>
        <begin position="15"/>
        <end position="30"/>
    </location>
</feature>
<evidence type="ECO:0000313" key="3">
    <source>
        <dbReference type="EMBL" id="CAE0142588.1"/>
    </source>
</evidence>
<feature type="region of interest" description="Disordered" evidence="1">
    <location>
        <begin position="15"/>
        <end position="49"/>
    </location>
</feature>
<evidence type="ECO:0000259" key="2">
    <source>
        <dbReference type="PROSITE" id="PS50021"/>
    </source>
</evidence>
<feature type="domain" description="Calponin-homology (CH)" evidence="2">
    <location>
        <begin position="192"/>
        <end position="304"/>
    </location>
</feature>
<sequence>MPLLHSFRVAVRPTSARARARRASAAGPIRTASRSERPSSNAIPRPTTKARVSVADGSLQLWWQELAAWWNEHLRDRVAGARDPSSGNLGQLLSELADQIAGSEGRNDSQSRLTAMLSSMELLRMAGVGIVGIHVSPQGFFMRNKSAPDDRDGYECMARQLTAGDPMAVEALTWSLILHVEVCQGSSRQSSNEALAELLGWVRIRTSDYQGVSVGNTRAEWSRSFHSGLAWCALLHSHSADLLSFSDKMGDDVSPDERLRCVFEAASANLGVCAPFRITGISHAIEEEPRLAILYTARIRNAMQRAEELGWSVARTAREHIMSKRGSLAPLRCREVLASLRLSPVDESHCEHNPSSFWGPPRLHGSRSENRSNNSHDSPRKLDESCSENWSESSRDDTPLSIRLCKSITTESEGSPRLTI</sequence>
<feature type="region of interest" description="Disordered" evidence="1">
    <location>
        <begin position="346"/>
        <end position="397"/>
    </location>
</feature>
<accession>A0A7S3BRX0</accession>
<evidence type="ECO:0000256" key="1">
    <source>
        <dbReference type="SAM" id="MobiDB-lite"/>
    </source>
</evidence>
<dbReference type="InterPro" id="IPR001715">
    <property type="entry name" value="CH_dom"/>
</dbReference>
<dbReference type="AlphaFoldDB" id="A0A7S3BRX0"/>
<dbReference type="Gene3D" id="1.10.418.10">
    <property type="entry name" value="Calponin-like domain"/>
    <property type="match status" value="1"/>
</dbReference>
<dbReference type="InterPro" id="IPR036872">
    <property type="entry name" value="CH_dom_sf"/>
</dbReference>
<dbReference type="PROSITE" id="PS50021">
    <property type="entry name" value="CH"/>
    <property type="match status" value="1"/>
</dbReference>
<name>A0A7S3BRX0_9EUKA</name>
<protein>
    <recommendedName>
        <fullName evidence="2">Calponin-homology (CH) domain-containing protein</fullName>
    </recommendedName>
</protein>
<dbReference type="SUPFAM" id="SSF47576">
    <property type="entry name" value="Calponin-homology domain, CH-domain"/>
    <property type="match status" value="1"/>
</dbReference>
<proteinExistence type="predicted"/>
<dbReference type="EMBL" id="HBHX01062253">
    <property type="protein sequence ID" value="CAE0142588.1"/>
    <property type="molecule type" value="Transcribed_RNA"/>
</dbReference>
<reference evidence="3" key="1">
    <citation type="submission" date="2021-01" db="EMBL/GenBank/DDBJ databases">
        <authorList>
            <person name="Corre E."/>
            <person name="Pelletier E."/>
            <person name="Niang G."/>
            <person name="Scheremetjew M."/>
            <person name="Finn R."/>
            <person name="Kale V."/>
            <person name="Holt S."/>
            <person name="Cochrane G."/>
            <person name="Meng A."/>
            <person name="Brown T."/>
            <person name="Cohen L."/>
        </authorList>
    </citation>
    <scope>NUCLEOTIDE SEQUENCE</scope>
    <source>
        <strain evidence="3">CCMP281</strain>
    </source>
</reference>
<organism evidence="3">
    <name type="scientific">Haptolina ericina</name>
    <dbReference type="NCBI Taxonomy" id="156174"/>
    <lineage>
        <taxon>Eukaryota</taxon>
        <taxon>Haptista</taxon>
        <taxon>Haptophyta</taxon>
        <taxon>Prymnesiophyceae</taxon>
        <taxon>Prymnesiales</taxon>
        <taxon>Prymnesiaceae</taxon>
        <taxon>Haptolina</taxon>
    </lineage>
</organism>
<gene>
    <name evidence="3" type="ORF">HERI1096_LOCUS34408</name>
</gene>